<evidence type="ECO:0000313" key="1">
    <source>
        <dbReference type="EMBL" id="ALM13031.1"/>
    </source>
</evidence>
<dbReference type="KEGG" id="prf:PeribacterA2_0333"/>
<reference evidence="2" key="1">
    <citation type="submission" date="2015-10" db="EMBL/GenBank/DDBJ databases">
        <title>Analysis of five complete genome sequences for members of the class Peribacteria in the recently recognized Peregrinibacteria bacterial phylum.</title>
        <authorList>
            <person name="Anantharaman K."/>
            <person name="Brown C.T."/>
            <person name="Burstein D."/>
            <person name="Castelle C.J."/>
            <person name="Probst A.J."/>
            <person name="Thomas B.C."/>
            <person name="Williams K.H."/>
            <person name="Banfield J.F."/>
        </authorList>
    </citation>
    <scope>NUCLEOTIDE SEQUENCE [LARGE SCALE GENOMIC DNA]</scope>
</reference>
<accession>A0A0S1SEE3</accession>
<gene>
    <name evidence="1" type="ORF">PeribacterD1_0333</name>
</gene>
<dbReference type="EMBL" id="CP013065">
    <property type="protein sequence ID" value="ALM13031.1"/>
    <property type="molecule type" value="Genomic_DNA"/>
</dbReference>
<accession>A0A0S1SGA5</accession>
<protein>
    <submittedName>
        <fullName evidence="1">Uncharacterized protein</fullName>
    </submittedName>
</protein>
<reference evidence="1 2" key="2">
    <citation type="journal article" date="2016" name="PeerJ">
        <title>Analysis of five complete genome sequences for members of the class Peribacteria in the recently recognized Peregrinibacteria bacterial phylum.</title>
        <authorList>
            <person name="Anantharaman K."/>
            <person name="Brown C.T."/>
            <person name="Burstein D."/>
            <person name="Castelle C.J."/>
            <person name="Probst A.J."/>
            <person name="Thomas B.C."/>
            <person name="Williams K.H."/>
            <person name="Banfield J.F."/>
        </authorList>
    </citation>
    <scope>NUCLEOTIDE SEQUENCE [LARGE SCALE GENOMIC DNA]</scope>
    <source>
        <strain evidence="1">RIFOXYD1_FULL_PER-ii_59_16</strain>
    </source>
</reference>
<accession>A0A0S1SRU3</accession>
<name>A0A0S1SW39_9BACT</name>
<sequence length="350" mass="39915">MSEQAHHLQWLTEVLQQVREAEGERVATDPSVRDRLHYGRSVCEQVLRQNPQSQLAIQVRTQIDRLLSCVPASSAPASGERTITHAEAQSMDAIIMGVEKGMDRLHSLLEERMQSDTGYVPGGMSVPFSLVDHNRSNHYKNFPKTWLDMHEGRSSSSYRIGHGQFGYDLVPERFAQERNDVFGQYDARHNIIRMPEGFDPSCLFDLVLLYHELCHVAQNHSLRQRMGDDEYVRFYGCGEKRVLLPMEIEAYALQFEMMDRVLGGWLRSGAADGNSPQRLDALMTQMNGKEKHRWLAGNMLDGMRAFFPHGWRDDRSPPASSAFSRSVQRSYSNEGRLYTLDAQGLPVPLM</sequence>
<dbReference type="AlphaFoldDB" id="A0A0S1SW39"/>
<proteinExistence type="predicted"/>
<dbReference type="Proteomes" id="UP000069135">
    <property type="component" value="Chromosome"/>
</dbReference>
<accession>A0A0S1SW39</accession>
<evidence type="ECO:0000313" key="2">
    <source>
        <dbReference type="Proteomes" id="UP000069135"/>
    </source>
</evidence>
<accession>A0A0S1SN94</accession>
<organism evidence="1 2">
    <name type="scientific">Candidatus Peribacter riflensis</name>
    <dbReference type="NCBI Taxonomy" id="1735162"/>
    <lineage>
        <taxon>Bacteria</taxon>
        <taxon>Candidatus Peregrinibacteriota</taxon>
        <taxon>Candidatus Peribacteria</taxon>
        <taxon>Candidatus Peribacterales</taxon>
        <taxon>Candidatus Peribacteraceae</taxon>
        <taxon>Candidatus Peribacter</taxon>
    </lineage>
</organism>